<sequence>MKDKIAEHDLDSITAVPRILNDEKLILEWLQNEGSDSRLKDTVARTTSFLQYFADTERYIHEKPYASKIPPLVPNQAQLNFGGQYHQVVITDIAGHETLFSLDKDGFQFVPDVYHGPMFIEDLQTYINTMSNWLTTHLDCSEVFVFDFALRHEHSRALGIKGFVDVARRVHCDQTPRSAIGRIKLHMGMRADELLRGRCRLINIWRPLVPVVESYPLAACSFTSVTAQDFVPVDVIFPHYAEEAFEIIASKRHRWYYRSKMTWKDVALLKIYDNNQEDRVAYCAPHTGFRDPRSGSQIPRSSIELRCLVFGDNKQRK</sequence>
<comment type="similarity">
    <text evidence="1">Belongs to the asaB hydroxylase/desaturase family.</text>
</comment>
<organism evidence="2 3">
    <name type="scientific">Pochonia chlamydosporia 170</name>
    <dbReference type="NCBI Taxonomy" id="1380566"/>
    <lineage>
        <taxon>Eukaryota</taxon>
        <taxon>Fungi</taxon>
        <taxon>Dikarya</taxon>
        <taxon>Ascomycota</taxon>
        <taxon>Pezizomycotina</taxon>
        <taxon>Sordariomycetes</taxon>
        <taxon>Hypocreomycetidae</taxon>
        <taxon>Hypocreales</taxon>
        <taxon>Clavicipitaceae</taxon>
        <taxon>Pochonia</taxon>
    </lineage>
</organism>
<gene>
    <name evidence="2" type="ORF">VFPPC_10642</name>
</gene>
<protein>
    <submittedName>
        <fullName evidence="2">Uncharacterized protein</fullName>
    </submittedName>
</protein>
<dbReference type="PANTHER" id="PTHR34598">
    <property type="entry name" value="BLL6449 PROTEIN"/>
    <property type="match status" value="1"/>
</dbReference>
<dbReference type="OrthoDB" id="5099514at2759"/>
<dbReference type="STRING" id="1380566.A0A179F4V9"/>
<keyword evidence="3" id="KW-1185">Reference proteome</keyword>
<evidence type="ECO:0000313" key="3">
    <source>
        <dbReference type="Proteomes" id="UP000078397"/>
    </source>
</evidence>
<evidence type="ECO:0000313" key="2">
    <source>
        <dbReference type="EMBL" id="OAQ60213.1"/>
    </source>
</evidence>
<dbReference type="PANTHER" id="PTHR34598:SF3">
    <property type="entry name" value="OXIDOREDUCTASE AN1597"/>
    <property type="match status" value="1"/>
</dbReference>
<dbReference type="RefSeq" id="XP_018138123.1">
    <property type="nucleotide sequence ID" value="XM_018288971.1"/>
</dbReference>
<dbReference type="NCBIfam" id="NF041278">
    <property type="entry name" value="CmcJ_NvfI_EfuI"/>
    <property type="match status" value="1"/>
</dbReference>
<dbReference type="EMBL" id="LSBJ02000009">
    <property type="protein sequence ID" value="OAQ60213.1"/>
    <property type="molecule type" value="Genomic_DNA"/>
</dbReference>
<dbReference type="Proteomes" id="UP000078397">
    <property type="component" value="Unassembled WGS sequence"/>
</dbReference>
<dbReference type="GeneID" id="28852965"/>
<comment type="caution">
    <text evidence="2">The sequence shown here is derived from an EMBL/GenBank/DDBJ whole genome shotgun (WGS) entry which is preliminary data.</text>
</comment>
<dbReference type="GO" id="GO:0016491">
    <property type="term" value="F:oxidoreductase activity"/>
    <property type="evidence" value="ECO:0007669"/>
    <property type="project" value="InterPro"/>
</dbReference>
<accession>A0A179F4V9</accession>
<reference evidence="2 3" key="1">
    <citation type="journal article" date="2016" name="PLoS Pathog.">
        <title>Biosynthesis of antibiotic leucinostatins in bio-control fungus Purpureocillium lilacinum and their inhibition on phytophthora revealed by genome mining.</title>
        <authorList>
            <person name="Wang G."/>
            <person name="Liu Z."/>
            <person name="Lin R."/>
            <person name="Li E."/>
            <person name="Mao Z."/>
            <person name="Ling J."/>
            <person name="Yang Y."/>
            <person name="Yin W.B."/>
            <person name="Xie B."/>
        </authorList>
    </citation>
    <scope>NUCLEOTIDE SEQUENCE [LARGE SCALE GENOMIC DNA]</scope>
    <source>
        <strain evidence="2">170</strain>
    </source>
</reference>
<proteinExistence type="inferred from homology"/>
<evidence type="ECO:0000256" key="1">
    <source>
        <dbReference type="ARBA" id="ARBA00023604"/>
    </source>
</evidence>
<dbReference type="AlphaFoldDB" id="A0A179F4V9"/>
<name>A0A179F4V9_METCM</name>
<dbReference type="InterPro" id="IPR044053">
    <property type="entry name" value="AsaB-like"/>
</dbReference>
<dbReference type="KEGG" id="pchm:VFPPC_10642"/>